<dbReference type="STRING" id="27349.A0A0L6U905"/>
<dbReference type="VEuPathDB" id="FungiDB:VP01_85g1"/>
<dbReference type="PANTHER" id="PTHR46564:SF1">
    <property type="entry name" value="TRANSPOSASE"/>
    <property type="match status" value="1"/>
</dbReference>
<comment type="caution">
    <text evidence="2">The sequence shown here is derived from an EMBL/GenBank/DDBJ whole genome shotgun (WGS) entry which is preliminary data.</text>
</comment>
<evidence type="ECO:0008006" key="4">
    <source>
        <dbReference type="Google" id="ProtNLM"/>
    </source>
</evidence>
<accession>A0A0L6U905</accession>
<proteinExistence type="predicted"/>
<sequence length="90" mass="10008">MRACFVIEIYSGYRIILLPAISMGGLLALTTTMETYQQPKFGWFLEFDLIPRMSPYPGKNSVLVCNNSTIHQAPHPTDLPVGQNPLGLLV</sequence>
<evidence type="ECO:0000313" key="2">
    <source>
        <dbReference type="EMBL" id="KNZ44986.1"/>
    </source>
</evidence>
<dbReference type="EMBL" id="LAVV01014160">
    <property type="protein sequence ID" value="KNZ44986.1"/>
    <property type="molecule type" value="Genomic_DNA"/>
</dbReference>
<dbReference type="AlphaFoldDB" id="A0A0L6U905"/>
<dbReference type="PANTHER" id="PTHR46564">
    <property type="entry name" value="TRANSPOSASE"/>
    <property type="match status" value="1"/>
</dbReference>
<name>A0A0L6U905_9BASI</name>
<evidence type="ECO:0000313" key="3">
    <source>
        <dbReference type="Proteomes" id="UP000037035"/>
    </source>
</evidence>
<protein>
    <recommendedName>
        <fullName evidence="4">Tc1-like transposase DDE domain-containing protein</fullName>
    </recommendedName>
</protein>
<keyword evidence="1" id="KW-0812">Transmembrane</keyword>
<dbReference type="Proteomes" id="UP000037035">
    <property type="component" value="Unassembled WGS sequence"/>
</dbReference>
<keyword evidence="1" id="KW-0472">Membrane</keyword>
<keyword evidence="1" id="KW-1133">Transmembrane helix</keyword>
<gene>
    <name evidence="2" type="ORF">VP01_85g1</name>
</gene>
<reference evidence="2 3" key="1">
    <citation type="submission" date="2015-08" db="EMBL/GenBank/DDBJ databases">
        <title>Next Generation Sequencing and Analysis of the Genome of Puccinia sorghi L Schw, the Causal Agent of Maize Common Rust.</title>
        <authorList>
            <person name="Rochi L."/>
            <person name="Burguener G."/>
            <person name="Darino M."/>
            <person name="Turjanski A."/>
            <person name="Kreff E."/>
            <person name="Dieguez M.J."/>
            <person name="Sacco F."/>
        </authorList>
    </citation>
    <scope>NUCLEOTIDE SEQUENCE [LARGE SCALE GENOMIC DNA]</scope>
    <source>
        <strain evidence="2 3">RO10H11247</strain>
    </source>
</reference>
<feature type="transmembrane region" description="Helical" evidence="1">
    <location>
        <begin position="12"/>
        <end position="30"/>
    </location>
</feature>
<organism evidence="2 3">
    <name type="scientific">Puccinia sorghi</name>
    <dbReference type="NCBI Taxonomy" id="27349"/>
    <lineage>
        <taxon>Eukaryota</taxon>
        <taxon>Fungi</taxon>
        <taxon>Dikarya</taxon>
        <taxon>Basidiomycota</taxon>
        <taxon>Pucciniomycotina</taxon>
        <taxon>Pucciniomycetes</taxon>
        <taxon>Pucciniales</taxon>
        <taxon>Pucciniaceae</taxon>
        <taxon>Puccinia</taxon>
    </lineage>
</organism>
<dbReference type="OrthoDB" id="2142724at2759"/>
<evidence type="ECO:0000256" key="1">
    <source>
        <dbReference type="SAM" id="Phobius"/>
    </source>
</evidence>
<keyword evidence="3" id="KW-1185">Reference proteome</keyword>